<protein>
    <submittedName>
        <fullName evidence="2">Transporter</fullName>
    </submittedName>
</protein>
<dbReference type="Proteomes" id="UP000624703">
    <property type="component" value="Unassembled WGS sequence"/>
</dbReference>
<evidence type="ECO:0000313" key="2">
    <source>
        <dbReference type="EMBL" id="MBK1792034.1"/>
    </source>
</evidence>
<evidence type="ECO:0000256" key="1">
    <source>
        <dbReference type="SAM" id="SignalP"/>
    </source>
</evidence>
<dbReference type="EMBL" id="JAENIM010000042">
    <property type="protein sequence ID" value="MBK1792034.1"/>
    <property type="molecule type" value="Genomic_DNA"/>
</dbReference>
<dbReference type="Pfam" id="PF13557">
    <property type="entry name" value="Phenol_MetA_deg"/>
    <property type="match status" value="1"/>
</dbReference>
<reference evidence="2" key="1">
    <citation type="submission" date="2021-01" db="EMBL/GenBank/DDBJ databases">
        <title>Modified the classification status of verrucomicrobia.</title>
        <authorList>
            <person name="Feng X."/>
        </authorList>
    </citation>
    <scope>NUCLEOTIDE SEQUENCE</scope>
    <source>
        <strain evidence="2">_KCTC 22039</strain>
    </source>
</reference>
<evidence type="ECO:0000313" key="3">
    <source>
        <dbReference type="Proteomes" id="UP000624703"/>
    </source>
</evidence>
<dbReference type="AlphaFoldDB" id="A0A8J7MHI9"/>
<dbReference type="InterPro" id="IPR025737">
    <property type="entry name" value="FApF"/>
</dbReference>
<keyword evidence="1" id="KW-0732">Signal</keyword>
<gene>
    <name evidence="2" type="ORF">JIN82_12810</name>
</gene>
<organism evidence="2 3">
    <name type="scientific">Persicirhabdus sediminis</name>
    <dbReference type="NCBI Taxonomy" id="454144"/>
    <lineage>
        <taxon>Bacteria</taxon>
        <taxon>Pseudomonadati</taxon>
        <taxon>Verrucomicrobiota</taxon>
        <taxon>Verrucomicrobiia</taxon>
        <taxon>Verrucomicrobiales</taxon>
        <taxon>Verrucomicrobiaceae</taxon>
        <taxon>Persicirhabdus</taxon>
    </lineage>
</organism>
<comment type="caution">
    <text evidence="2">The sequence shown here is derived from an EMBL/GenBank/DDBJ whole genome shotgun (WGS) entry which is preliminary data.</text>
</comment>
<name>A0A8J7MHI9_9BACT</name>
<proteinExistence type="predicted"/>
<dbReference type="SUPFAM" id="SSF56935">
    <property type="entry name" value="Porins"/>
    <property type="match status" value="1"/>
</dbReference>
<accession>A0A8J7MHI9</accession>
<keyword evidence="3" id="KW-1185">Reference proteome</keyword>
<feature type="signal peptide" evidence="1">
    <location>
        <begin position="1"/>
        <end position="20"/>
    </location>
</feature>
<dbReference type="RefSeq" id="WP_200312046.1">
    <property type="nucleotide sequence ID" value="NZ_JAENIM010000042.1"/>
</dbReference>
<feature type="chain" id="PRO_5035280381" evidence="1">
    <location>
        <begin position="21"/>
        <end position="348"/>
    </location>
</feature>
<sequence length="348" mass="37881">MKQFSLITTTIIATAASSFAGETVSQVAKESSCATHCPCGTHARPDYHAPIGVMADHVHNKGTLMASYRYMYMSMQRSYDGSSQISDSEVLENYMMTPTDMDMQMHMIGLMYSLTDSFTLGLMANYKDSEMNMTMRGMMGMPATTSSSSVSGVGDTTISALYQAYAEKNARLVLGLGLSMPTGSIDETLDNGLHVPYTMQLGSGTWDIKPTATWVQLYDKWSYGAQLTATIRTGSNDNGYDLGNRAEGSLWAAYLVNEKTSISTRLIASSWGNVNGESQDMAPPSMTPATDTHLRGGQRLDLALGVNYMLPINRARLALEIGGPVYQDLDGPQLGSEWFTTLGIKKSW</sequence>